<dbReference type="HOGENOM" id="CLU_069623_3_0_11"/>
<sequence length="256" mass="26610">MAEFTSYEPGTPSWVDVASSDLASSKAFYGALFGWEAQDLPDPAAGGYGFFLLRGKLVAGYGPTMAPGQPSAWATYIQVDDADKTAEAVRGAGGSVLAPPMDIPGDAGRMAVCTDREGAFFSVFQPNQHKGAQLANEPGAFCWNELDSRDLDAAKAFYPAVFGWTVEGGADGGWEYYEWKRGGTATIGGLMPMPPGAPAAVPPHWVTYFAVADTDAAIAQANGLGATTLAGPMDSPAGRFAVLAGPQGEVFAVIKL</sequence>
<dbReference type="RefSeq" id="WP_013426714.1">
    <property type="nucleotide sequence ID" value="NC_014666.1"/>
</dbReference>
<protein>
    <submittedName>
        <fullName evidence="2">Glyoxalase/bleomycin resistance protein/dioxygenase</fullName>
    </submittedName>
</protein>
<dbReference type="KEGG" id="fri:FraEuI1c_5611"/>
<dbReference type="CDD" id="cd07247">
    <property type="entry name" value="SgaA_N_like"/>
    <property type="match status" value="2"/>
</dbReference>
<keyword evidence="2" id="KW-0560">Oxidoreductase</keyword>
<dbReference type="PANTHER" id="PTHR33993:SF14">
    <property type="entry name" value="GB|AAF24581.1"/>
    <property type="match status" value="1"/>
</dbReference>
<proteinExistence type="predicted"/>
<dbReference type="InParanoid" id="E3JDG3"/>
<keyword evidence="2" id="KW-0223">Dioxygenase</keyword>
<name>E3JDG3_PSEI1</name>
<dbReference type="EMBL" id="CP002299">
    <property type="protein sequence ID" value="ADP83596.1"/>
    <property type="molecule type" value="Genomic_DNA"/>
</dbReference>
<evidence type="ECO:0000313" key="2">
    <source>
        <dbReference type="EMBL" id="ADP83596.1"/>
    </source>
</evidence>
<keyword evidence="3" id="KW-1185">Reference proteome</keyword>
<dbReference type="InterPro" id="IPR052164">
    <property type="entry name" value="Anthracycline_SecMetBiosynth"/>
</dbReference>
<dbReference type="AlphaFoldDB" id="E3JDG3"/>
<dbReference type="Gene3D" id="3.10.180.10">
    <property type="entry name" value="2,3-Dihydroxybiphenyl 1,2-Dioxygenase, domain 1"/>
    <property type="match status" value="2"/>
</dbReference>
<evidence type="ECO:0000313" key="3">
    <source>
        <dbReference type="Proteomes" id="UP000002484"/>
    </source>
</evidence>
<dbReference type="STRING" id="298654.FraEuI1c_5611"/>
<dbReference type="InterPro" id="IPR004360">
    <property type="entry name" value="Glyas_Fos-R_dOase_dom"/>
</dbReference>
<dbReference type="eggNOG" id="COG3324">
    <property type="taxonomic scope" value="Bacteria"/>
</dbReference>
<dbReference type="PANTHER" id="PTHR33993">
    <property type="entry name" value="GLYOXALASE-RELATED"/>
    <property type="match status" value="1"/>
</dbReference>
<feature type="domain" description="VOC" evidence="1">
    <location>
        <begin position="140"/>
        <end position="256"/>
    </location>
</feature>
<dbReference type="PROSITE" id="PS51819">
    <property type="entry name" value="VOC"/>
    <property type="match status" value="2"/>
</dbReference>
<gene>
    <name evidence="2" type="ordered locus">FraEuI1c_5611</name>
</gene>
<feature type="domain" description="VOC" evidence="1">
    <location>
        <begin position="11"/>
        <end position="126"/>
    </location>
</feature>
<accession>E3JDG3</accession>
<dbReference type="InterPro" id="IPR037523">
    <property type="entry name" value="VOC_core"/>
</dbReference>
<dbReference type="Proteomes" id="UP000002484">
    <property type="component" value="Chromosome"/>
</dbReference>
<dbReference type="InterPro" id="IPR041581">
    <property type="entry name" value="Glyoxalase_6"/>
</dbReference>
<dbReference type="OrthoDB" id="9793039at2"/>
<dbReference type="SUPFAM" id="SSF54593">
    <property type="entry name" value="Glyoxalase/Bleomycin resistance protein/Dihydroxybiphenyl dioxygenase"/>
    <property type="match status" value="2"/>
</dbReference>
<organism evidence="2 3">
    <name type="scientific">Pseudofrankia inefficax (strain DSM 45817 / CECT 9037 / DDB 130130 / EuI1c)</name>
    <name type="common">Frankia inefficax</name>
    <dbReference type="NCBI Taxonomy" id="298654"/>
    <lineage>
        <taxon>Bacteria</taxon>
        <taxon>Bacillati</taxon>
        <taxon>Actinomycetota</taxon>
        <taxon>Actinomycetes</taxon>
        <taxon>Frankiales</taxon>
        <taxon>Frankiaceae</taxon>
        <taxon>Pseudofrankia</taxon>
    </lineage>
</organism>
<dbReference type="Pfam" id="PF00903">
    <property type="entry name" value="Glyoxalase"/>
    <property type="match status" value="1"/>
</dbReference>
<evidence type="ECO:0000259" key="1">
    <source>
        <dbReference type="PROSITE" id="PS51819"/>
    </source>
</evidence>
<dbReference type="Pfam" id="PF18029">
    <property type="entry name" value="Glyoxalase_6"/>
    <property type="match status" value="1"/>
</dbReference>
<dbReference type="InterPro" id="IPR029068">
    <property type="entry name" value="Glyas_Bleomycin-R_OHBP_Dase"/>
</dbReference>
<dbReference type="GO" id="GO:0051213">
    <property type="term" value="F:dioxygenase activity"/>
    <property type="evidence" value="ECO:0007669"/>
    <property type="project" value="UniProtKB-KW"/>
</dbReference>
<reference evidence="2 3" key="1">
    <citation type="submission" date="2010-10" db="EMBL/GenBank/DDBJ databases">
        <title>Complete sequence of Frankia sp. EuI1c.</title>
        <authorList>
            <consortium name="US DOE Joint Genome Institute"/>
            <person name="Lucas S."/>
            <person name="Copeland A."/>
            <person name="Lapidus A."/>
            <person name="Cheng J.-F."/>
            <person name="Bruce D."/>
            <person name="Goodwin L."/>
            <person name="Pitluck S."/>
            <person name="Chertkov O."/>
            <person name="Detter J.C."/>
            <person name="Han C."/>
            <person name="Tapia R."/>
            <person name="Land M."/>
            <person name="Hauser L."/>
            <person name="Jeffries C."/>
            <person name="Kyrpides N."/>
            <person name="Ivanova N."/>
            <person name="Mikhailova N."/>
            <person name="Beauchemin N."/>
            <person name="Sen A."/>
            <person name="Sur S.A."/>
            <person name="Gtari M."/>
            <person name="Wall L."/>
            <person name="Tisa L."/>
            <person name="Woyke T."/>
        </authorList>
    </citation>
    <scope>NUCLEOTIDE SEQUENCE [LARGE SCALE GENOMIC DNA]</scope>
    <source>
        <strain evidence="3">DSM 45817 / CECT 9037 / EuI1c</strain>
    </source>
</reference>